<proteinExistence type="predicted"/>
<dbReference type="AlphaFoldDB" id="A0A256FTL8"/>
<sequence length="235" mass="25367">MINSFDNIAEIADDYVLGLLEPDDMVRVEAEINHNEELKRAIASSRERFLPLDTSIAPMSVNEDIWQSIVQQLADARTPSTVITESANDNSRTIGRWKLAALSTSAASILLALGLGWSLTRTAEPIVIAVLLDESGSVQAVVEDFGNERAQVRLLNNVEIPSGKTIQVWTLPSQEMGPVSMGLLEGAHSAQLKGPDLPFPKVEQLYELTLEPAGGSPTGRPTGPILSKGYAKIPL</sequence>
<dbReference type="EMBL" id="NNRK01000017">
    <property type="protein sequence ID" value="OYR18090.1"/>
    <property type="molecule type" value="Genomic_DNA"/>
</dbReference>
<evidence type="ECO:0000259" key="1">
    <source>
        <dbReference type="Pfam" id="PF10099"/>
    </source>
</evidence>
<dbReference type="InterPro" id="IPR018764">
    <property type="entry name" value="RskA_C"/>
</dbReference>
<gene>
    <name evidence="2" type="ORF">CEV32_3578</name>
</gene>
<keyword evidence="3" id="KW-1185">Reference proteome</keyword>
<dbReference type="Proteomes" id="UP000216345">
    <property type="component" value="Unassembled WGS sequence"/>
</dbReference>
<reference evidence="2 3" key="1">
    <citation type="submission" date="2017-07" db="EMBL/GenBank/DDBJ databases">
        <title>Phylogenetic study on the rhizospheric bacterium Ochrobactrum sp. A44.</title>
        <authorList>
            <person name="Krzyzanowska D.M."/>
            <person name="Ossowicki A."/>
            <person name="Rajewska M."/>
            <person name="Maciag T."/>
            <person name="Kaczynski Z."/>
            <person name="Czerwicka M."/>
            <person name="Jafra S."/>
        </authorList>
    </citation>
    <scope>NUCLEOTIDE SEQUENCE [LARGE SCALE GENOMIC DNA]</scope>
    <source>
        <strain evidence="2 3">PR17</strain>
    </source>
</reference>
<name>A0A256FTL8_9HYPH</name>
<dbReference type="GO" id="GO:0016989">
    <property type="term" value="F:sigma factor antagonist activity"/>
    <property type="evidence" value="ECO:0007669"/>
    <property type="project" value="TreeGrafter"/>
</dbReference>
<organism evidence="2 3">
    <name type="scientific">Brucella rhizosphaerae</name>
    <dbReference type="NCBI Taxonomy" id="571254"/>
    <lineage>
        <taxon>Bacteria</taxon>
        <taxon>Pseudomonadati</taxon>
        <taxon>Pseudomonadota</taxon>
        <taxon>Alphaproteobacteria</taxon>
        <taxon>Hyphomicrobiales</taxon>
        <taxon>Brucellaceae</taxon>
        <taxon>Brucella/Ochrobactrum group</taxon>
        <taxon>Brucella</taxon>
    </lineage>
</organism>
<comment type="caution">
    <text evidence="2">The sequence shown here is derived from an EMBL/GenBank/DDBJ whole genome shotgun (WGS) entry which is preliminary data.</text>
</comment>
<accession>A0A256FTL8</accession>
<dbReference type="PANTHER" id="PTHR37461:SF1">
    <property type="entry name" value="ANTI-SIGMA-K FACTOR RSKA"/>
    <property type="match status" value="1"/>
</dbReference>
<protein>
    <submittedName>
        <fullName evidence="2">Anti-sigma-K factor rskA family protein</fullName>
    </submittedName>
</protein>
<feature type="domain" description="Anti-sigma K factor RskA C-terminal" evidence="1">
    <location>
        <begin position="102"/>
        <end position="225"/>
    </location>
</feature>
<evidence type="ECO:0000313" key="2">
    <source>
        <dbReference type="EMBL" id="OYR18090.1"/>
    </source>
</evidence>
<evidence type="ECO:0000313" key="3">
    <source>
        <dbReference type="Proteomes" id="UP000216345"/>
    </source>
</evidence>
<dbReference type="Pfam" id="PF10099">
    <property type="entry name" value="RskA_C"/>
    <property type="match status" value="1"/>
</dbReference>
<dbReference type="RefSeq" id="WP_167382730.1">
    <property type="nucleotide sequence ID" value="NZ_JBHEEL010000002.1"/>
</dbReference>
<dbReference type="PANTHER" id="PTHR37461">
    <property type="entry name" value="ANTI-SIGMA-K FACTOR RSKA"/>
    <property type="match status" value="1"/>
</dbReference>
<dbReference type="InterPro" id="IPR051474">
    <property type="entry name" value="Anti-sigma-K/W_factor"/>
</dbReference>
<dbReference type="GO" id="GO:0006417">
    <property type="term" value="P:regulation of translation"/>
    <property type="evidence" value="ECO:0007669"/>
    <property type="project" value="TreeGrafter"/>
</dbReference>
<dbReference type="GO" id="GO:0005886">
    <property type="term" value="C:plasma membrane"/>
    <property type="evidence" value="ECO:0007669"/>
    <property type="project" value="InterPro"/>
</dbReference>